<name>A0AA48KTC7_9ALTE</name>
<reference evidence="1" key="1">
    <citation type="submission" date="2023-01" db="EMBL/GenBank/DDBJ databases">
        <title>Complete genome sequence of Planctobacterium marinum strain Dej080120_11.</title>
        <authorList>
            <person name="Ueki S."/>
            <person name="Maruyama F."/>
        </authorList>
    </citation>
    <scope>NUCLEOTIDE SEQUENCE</scope>
    <source>
        <strain evidence="1">Dej080120_11</strain>
    </source>
</reference>
<dbReference type="RefSeq" id="WP_338294142.1">
    <property type="nucleotide sequence ID" value="NZ_AP027272.1"/>
</dbReference>
<keyword evidence="2" id="KW-1185">Reference proteome</keyword>
<organism evidence="1 2">
    <name type="scientific">Planctobacterium marinum</name>
    <dbReference type="NCBI Taxonomy" id="1631968"/>
    <lineage>
        <taxon>Bacteria</taxon>
        <taxon>Pseudomonadati</taxon>
        <taxon>Pseudomonadota</taxon>
        <taxon>Gammaproteobacteria</taxon>
        <taxon>Alteromonadales</taxon>
        <taxon>Alteromonadaceae</taxon>
        <taxon>Planctobacterium</taxon>
    </lineage>
</organism>
<gene>
    <name evidence="1" type="ORF">MACH26_35780</name>
</gene>
<protein>
    <submittedName>
        <fullName evidence="1">Uncharacterized protein</fullName>
    </submittedName>
</protein>
<dbReference type="AlphaFoldDB" id="A0AA48KTC7"/>
<proteinExistence type="predicted"/>
<evidence type="ECO:0000313" key="2">
    <source>
        <dbReference type="Proteomes" id="UP001333710"/>
    </source>
</evidence>
<accession>A0AA48KTC7</accession>
<dbReference type="KEGG" id="pmaw:MACH26_35780"/>
<dbReference type="Proteomes" id="UP001333710">
    <property type="component" value="Chromosome"/>
</dbReference>
<sequence length="70" mass="8234">MSSYVVSYELSSKERDCTELHKRIKSYIAYYHCLNCTWIIKSEFTVEQIRTHLLAALHKSDRLLVAKIQA</sequence>
<dbReference type="EMBL" id="AP027272">
    <property type="protein sequence ID" value="BDX08057.1"/>
    <property type="molecule type" value="Genomic_DNA"/>
</dbReference>
<evidence type="ECO:0000313" key="1">
    <source>
        <dbReference type="EMBL" id="BDX08057.1"/>
    </source>
</evidence>